<dbReference type="RefSeq" id="WP_135771966.1">
    <property type="nucleotide sequence ID" value="NZ_RQFT01000015.1"/>
</dbReference>
<reference evidence="3 4" key="1">
    <citation type="journal article" date="2019" name="PLoS Negl. Trop. Dis.">
        <title>Revisiting the worldwide diversity of Leptospira species in the environment.</title>
        <authorList>
            <person name="Vincent A.T."/>
            <person name="Schiettekatte O."/>
            <person name="Bourhy P."/>
            <person name="Veyrier F.J."/>
            <person name="Picardeau M."/>
        </authorList>
    </citation>
    <scope>NUCLEOTIDE SEQUENCE [LARGE SCALE GENOMIC DNA]</scope>
    <source>
        <strain evidence="3 4">201800273</strain>
    </source>
</reference>
<dbReference type="InterPro" id="IPR032610">
    <property type="entry name" value="DUF2172"/>
</dbReference>
<organism evidence="3 4">
    <name type="scientific">Leptospira bouyouniensis</name>
    <dbReference type="NCBI Taxonomy" id="2484911"/>
    <lineage>
        <taxon>Bacteria</taxon>
        <taxon>Pseudomonadati</taxon>
        <taxon>Spirochaetota</taxon>
        <taxon>Spirochaetia</taxon>
        <taxon>Leptospirales</taxon>
        <taxon>Leptospiraceae</taxon>
        <taxon>Leptospira</taxon>
    </lineage>
</organism>
<evidence type="ECO:0000259" key="1">
    <source>
        <dbReference type="Pfam" id="PF09940"/>
    </source>
</evidence>
<comment type="caution">
    <text evidence="3">The sequence shown here is derived from an EMBL/GenBank/DDBJ whole genome shotgun (WGS) entry which is preliminary data.</text>
</comment>
<dbReference type="Pfam" id="PF09940">
    <property type="entry name" value="DUF2172"/>
    <property type="match status" value="1"/>
</dbReference>
<gene>
    <name evidence="3" type="ORF">EHQ43_18310</name>
</gene>
<proteinExistence type="predicted"/>
<feature type="domain" description="DUF4910" evidence="2">
    <location>
        <begin position="6"/>
        <end position="347"/>
    </location>
</feature>
<evidence type="ECO:0000259" key="2">
    <source>
        <dbReference type="Pfam" id="PF16254"/>
    </source>
</evidence>
<accession>A0A7I0HNE9</accession>
<dbReference type="Gene3D" id="3.50.30.90">
    <property type="match status" value="1"/>
</dbReference>
<dbReference type="Gene3D" id="3.40.630.10">
    <property type="entry name" value="Zn peptidases"/>
    <property type="match status" value="1"/>
</dbReference>
<dbReference type="Proteomes" id="UP000297641">
    <property type="component" value="Unassembled WGS sequence"/>
</dbReference>
<dbReference type="AlphaFoldDB" id="A0A7I0HNE9"/>
<name>A0A7I0HNE9_9LEPT</name>
<dbReference type="Pfam" id="PF16254">
    <property type="entry name" value="DUF4910"/>
    <property type="match status" value="1"/>
</dbReference>
<feature type="domain" description="DUF2172" evidence="1">
    <location>
        <begin position="58"/>
        <end position="151"/>
    </location>
</feature>
<evidence type="ECO:0000313" key="4">
    <source>
        <dbReference type="Proteomes" id="UP000297641"/>
    </source>
</evidence>
<evidence type="ECO:0000313" key="3">
    <source>
        <dbReference type="EMBL" id="TGL02312.1"/>
    </source>
</evidence>
<protein>
    <submittedName>
        <fullName evidence="3">DUF4910 domain-containing protein</fullName>
    </submittedName>
</protein>
<dbReference type="EMBL" id="RQFT01000015">
    <property type="protein sequence ID" value="TGL02312.1"/>
    <property type="molecule type" value="Genomic_DNA"/>
</dbReference>
<dbReference type="SUPFAM" id="SSF53187">
    <property type="entry name" value="Zn-dependent exopeptidases"/>
    <property type="match status" value="1"/>
</dbReference>
<dbReference type="InterPro" id="IPR032589">
    <property type="entry name" value="DUF4910"/>
</dbReference>
<sequence>MLLTYHDLIKKIANYDRCHAGPEMEAAYDEVIKFYPGARKIQYPCGEKIFHWELPPYWSCEVAELIDPNGKLIASKKQSNLSVFSYSPSFSGKIDLEDLRSHLFTNPKKPKSIPFHFRNQYRHRNPEWGFCIPHEIYENLIPGEYTVNIQSNLDYNGKMTQVDFLKEGKSKKEIIFVGHFDHPDQINDGLSGCIAAFEVINRLKNRETKYSYRAFASVEIVGSVAYLNKEPGFAENIKAGTFLALCGINEQLIYQTSFYHQNILDRAYANVINTRGNKEVIFSHREKIGNDENVFDSVGYEIPMGTFLRWPFENYHTSDDNFQNYSKEAIEELIERTLQVVDILENDCIPVANFKGIPSLASPEIDLYLSPTNISQTRNTTAIEKFGDKLSKEDCEYIQGETDLLYHFMRITLRMIDGKNSVLDICEETKMPFGFAFWYIKQLETKGLVSLKEVEHL</sequence>